<feature type="non-terminal residue" evidence="2">
    <location>
        <position position="274"/>
    </location>
</feature>
<name>A0ABN9X8Q1_9DINO</name>
<evidence type="ECO:0000256" key="1">
    <source>
        <dbReference type="SAM" id="MobiDB-lite"/>
    </source>
</evidence>
<evidence type="ECO:0000313" key="3">
    <source>
        <dbReference type="Proteomes" id="UP001189429"/>
    </source>
</evidence>
<protein>
    <submittedName>
        <fullName evidence="2">Uncharacterized protein</fullName>
    </submittedName>
</protein>
<dbReference type="EMBL" id="CAUYUJ010019898">
    <property type="protein sequence ID" value="CAK0894446.1"/>
    <property type="molecule type" value="Genomic_DNA"/>
</dbReference>
<feature type="region of interest" description="Disordered" evidence="1">
    <location>
        <begin position="140"/>
        <end position="180"/>
    </location>
</feature>
<evidence type="ECO:0000313" key="2">
    <source>
        <dbReference type="EMBL" id="CAK0894446.1"/>
    </source>
</evidence>
<reference evidence="2" key="1">
    <citation type="submission" date="2023-10" db="EMBL/GenBank/DDBJ databases">
        <authorList>
            <person name="Chen Y."/>
            <person name="Shah S."/>
            <person name="Dougan E. K."/>
            <person name="Thang M."/>
            <person name="Chan C."/>
        </authorList>
    </citation>
    <scope>NUCLEOTIDE SEQUENCE [LARGE SCALE GENOMIC DNA]</scope>
</reference>
<comment type="caution">
    <text evidence="2">The sequence shown here is derived from an EMBL/GenBank/DDBJ whole genome shotgun (WGS) entry which is preliminary data.</text>
</comment>
<sequence length="274" mass="30327">MELLKLAPSGFPTHTTLKAAFVHLDAKFTIFCPKKTRGRAADSANASDVWRVMCKDVYNMQKSGVCGPEMIELVDLVKLRDPPPTGQPTLLSDADPPIVSATPEFAEFSGSEPDETMEISDSDVEVLNVSCRCPDCRAGAPSAAIGGQRRETEIPETTVQKEAPRRRLKGKQFPPRRGKARRIFAKSAARTEGTFTKWFWPITMTKRAPEPPRMIGEAYLQHGTSDPKKKRSFVVGLSSNRHAKYIEIITELKCLIEANGITNPSDAKQWVQGQ</sequence>
<dbReference type="Proteomes" id="UP001189429">
    <property type="component" value="Unassembled WGS sequence"/>
</dbReference>
<proteinExistence type="predicted"/>
<organism evidence="2 3">
    <name type="scientific">Prorocentrum cordatum</name>
    <dbReference type="NCBI Taxonomy" id="2364126"/>
    <lineage>
        <taxon>Eukaryota</taxon>
        <taxon>Sar</taxon>
        <taxon>Alveolata</taxon>
        <taxon>Dinophyceae</taxon>
        <taxon>Prorocentrales</taxon>
        <taxon>Prorocentraceae</taxon>
        <taxon>Prorocentrum</taxon>
    </lineage>
</organism>
<feature type="compositionally biased region" description="Basic residues" evidence="1">
    <location>
        <begin position="164"/>
        <end position="180"/>
    </location>
</feature>
<accession>A0ABN9X8Q1</accession>
<gene>
    <name evidence="2" type="ORF">PCOR1329_LOCUS73490</name>
</gene>
<keyword evidence="3" id="KW-1185">Reference proteome</keyword>